<dbReference type="Proteomes" id="UP001501147">
    <property type="component" value="Unassembled WGS sequence"/>
</dbReference>
<sequence>MLRKMYLPGVAALLVAAVAAGTAGCTSEAGPDGSATDAKAAGGALPAAQPGRYRTLLEPCGAVDRGVLRDMLPGVVTLPKEQQRQALRGTAQVTYDTDRRAACSWKGNSPGGTHQLRVDFERVVSYDPAVSDEARAQEVFARRQAAASVPLTAGPGERTDAPGDAGPSATPAPSGSGPALGTRAGPAAVTSPGGSPPAGSGTGPSGQPGGPAGEPSPSGSAAALQPRVLTGLGDAAFLDDVLDPAGSAAQRRTVSVVFRTSNVIVTLVYAQRPAAPAAVPDSKELQEKTQAMARRLAEQFDD</sequence>
<dbReference type="EMBL" id="BAABJV010000023">
    <property type="protein sequence ID" value="GAA4793950.1"/>
    <property type="molecule type" value="Genomic_DNA"/>
</dbReference>
<accession>A0ABP9BDF8</accession>
<reference evidence="4" key="1">
    <citation type="journal article" date="2019" name="Int. J. Syst. Evol. Microbiol.">
        <title>The Global Catalogue of Microorganisms (GCM) 10K type strain sequencing project: providing services to taxonomists for standard genome sequencing and annotation.</title>
        <authorList>
            <consortium name="The Broad Institute Genomics Platform"/>
            <consortium name="The Broad Institute Genome Sequencing Center for Infectious Disease"/>
            <person name="Wu L."/>
            <person name="Ma J."/>
        </authorList>
    </citation>
    <scope>NUCLEOTIDE SEQUENCE [LARGE SCALE GENOMIC DNA]</scope>
    <source>
        <strain evidence="4">JCM 18324</strain>
    </source>
</reference>
<gene>
    <name evidence="3" type="ORF">GCM10023329_53080</name>
</gene>
<organism evidence="3 4">
    <name type="scientific">Streptomyces sanyensis</name>
    <dbReference type="NCBI Taxonomy" id="568869"/>
    <lineage>
        <taxon>Bacteria</taxon>
        <taxon>Bacillati</taxon>
        <taxon>Actinomycetota</taxon>
        <taxon>Actinomycetes</taxon>
        <taxon>Kitasatosporales</taxon>
        <taxon>Streptomycetaceae</taxon>
        <taxon>Streptomyces</taxon>
    </lineage>
</organism>
<feature type="chain" id="PRO_5046966062" description="Secreted serine-rich protein" evidence="2">
    <location>
        <begin position="20"/>
        <end position="302"/>
    </location>
</feature>
<protein>
    <recommendedName>
        <fullName evidence="5">Secreted serine-rich protein</fullName>
    </recommendedName>
</protein>
<keyword evidence="2" id="KW-0732">Signal</keyword>
<feature type="region of interest" description="Disordered" evidence="1">
    <location>
        <begin position="148"/>
        <end position="222"/>
    </location>
</feature>
<feature type="compositionally biased region" description="Gly residues" evidence="1">
    <location>
        <begin position="200"/>
        <end position="212"/>
    </location>
</feature>
<evidence type="ECO:0000256" key="2">
    <source>
        <dbReference type="SAM" id="SignalP"/>
    </source>
</evidence>
<comment type="caution">
    <text evidence="3">The sequence shown here is derived from an EMBL/GenBank/DDBJ whole genome shotgun (WGS) entry which is preliminary data.</text>
</comment>
<feature type="compositionally biased region" description="Low complexity" evidence="1">
    <location>
        <begin position="213"/>
        <end position="222"/>
    </location>
</feature>
<dbReference type="RefSeq" id="WP_345616014.1">
    <property type="nucleotide sequence ID" value="NZ_BAABJV010000023.1"/>
</dbReference>
<keyword evidence="4" id="KW-1185">Reference proteome</keyword>
<feature type="compositionally biased region" description="Low complexity" evidence="1">
    <location>
        <begin position="162"/>
        <end position="199"/>
    </location>
</feature>
<evidence type="ECO:0008006" key="5">
    <source>
        <dbReference type="Google" id="ProtNLM"/>
    </source>
</evidence>
<proteinExistence type="predicted"/>
<evidence type="ECO:0000256" key="1">
    <source>
        <dbReference type="SAM" id="MobiDB-lite"/>
    </source>
</evidence>
<feature type="signal peptide" evidence="2">
    <location>
        <begin position="1"/>
        <end position="19"/>
    </location>
</feature>
<evidence type="ECO:0000313" key="4">
    <source>
        <dbReference type="Proteomes" id="UP001501147"/>
    </source>
</evidence>
<name>A0ABP9BDF8_9ACTN</name>
<dbReference type="PROSITE" id="PS51257">
    <property type="entry name" value="PROKAR_LIPOPROTEIN"/>
    <property type="match status" value="1"/>
</dbReference>
<evidence type="ECO:0000313" key="3">
    <source>
        <dbReference type="EMBL" id="GAA4793950.1"/>
    </source>
</evidence>